<evidence type="ECO:0000256" key="5">
    <source>
        <dbReference type="ARBA" id="ARBA00022989"/>
    </source>
</evidence>
<feature type="transmembrane region" description="Helical" evidence="8">
    <location>
        <begin position="71"/>
        <end position="87"/>
    </location>
</feature>
<keyword evidence="2" id="KW-1003">Cell membrane</keyword>
<dbReference type="GO" id="GO:0016780">
    <property type="term" value="F:phosphotransferase activity, for other substituted phosphate groups"/>
    <property type="evidence" value="ECO:0007669"/>
    <property type="project" value="InterPro"/>
</dbReference>
<evidence type="ECO:0000313" key="10">
    <source>
        <dbReference type="Proteomes" id="UP000621436"/>
    </source>
</evidence>
<feature type="transmembrane region" description="Helical" evidence="8">
    <location>
        <begin position="314"/>
        <end position="336"/>
    </location>
</feature>
<dbReference type="Pfam" id="PF00953">
    <property type="entry name" value="Glycos_transf_4"/>
    <property type="match status" value="1"/>
</dbReference>
<feature type="transmembrane region" description="Helical" evidence="8">
    <location>
        <begin position="47"/>
        <end position="65"/>
    </location>
</feature>
<dbReference type="CDD" id="cd06853">
    <property type="entry name" value="GT_WecA_like"/>
    <property type="match status" value="1"/>
</dbReference>
<feature type="transmembrane region" description="Helical" evidence="8">
    <location>
        <begin position="289"/>
        <end position="308"/>
    </location>
</feature>
<evidence type="ECO:0000313" key="9">
    <source>
        <dbReference type="EMBL" id="MBF8437402.1"/>
    </source>
</evidence>
<dbReference type="GO" id="GO:0005886">
    <property type="term" value="C:plasma membrane"/>
    <property type="evidence" value="ECO:0007669"/>
    <property type="project" value="UniProtKB-SubCell"/>
</dbReference>
<keyword evidence="4 8" id="KW-0812">Transmembrane</keyword>
<dbReference type="PANTHER" id="PTHR22926:SF3">
    <property type="entry name" value="UNDECAPRENYL-PHOSPHATE ALPHA-N-ACETYLGLUCOSAMINYL 1-PHOSPHATE TRANSFERASE"/>
    <property type="match status" value="1"/>
</dbReference>
<dbReference type="GO" id="GO:0071555">
    <property type="term" value="P:cell wall organization"/>
    <property type="evidence" value="ECO:0007669"/>
    <property type="project" value="TreeGrafter"/>
</dbReference>
<sequence length="348" mass="37619">MSLYIKVFLIGLIITYISTPLIRRFAIKLEAVDKPDKRRVNKRPVPNLGGIAIYLGFTAAVLFGSEPAADRTGIIFGGSLIMLIGVIDDIYELRPSVKLFGQLLAAVVLVLSGISIEFISNPFADSMIYLGVFAIPVTIIWIVGVTNTVNLIDGLDGLAAGVSIIAAATLFIVSLQEGQFITAVLTAALAGSALGFLRFNFYPARIFMGDGGAMMIGFILASVSIIGALKSAAAMTLFVPVLALGIPIFDTAFAIIRRVYYKKPIARADHGHLHHRLLALGWNHKQSVLIVYIMSTVLGAVAIVVNGLNFQNGMLLIIMSFIFLLYSCYRLGIFTVDLPKEGRSLHQE</sequence>
<dbReference type="GO" id="GO:0009103">
    <property type="term" value="P:lipopolysaccharide biosynthetic process"/>
    <property type="evidence" value="ECO:0007669"/>
    <property type="project" value="TreeGrafter"/>
</dbReference>
<evidence type="ECO:0000256" key="1">
    <source>
        <dbReference type="ARBA" id="ARBA00004651"/>
    </source>
</evidence>
<keyword evidence="7" id="KW-0479">Metal-binding</keyword>
<feature type="transmembrane region" description="Helical" evidence="8">
    <location>
        <begin position="235"/>
        <end position="256"/>
    </location>
</feature>
<dbReference type="AlphaFoldDB" id="A0A931AS00"/>
<dbReference type="PANTHER" id="PTHR22926">
    <property type="entry name" value="PHOSPHO-N-ACETYLMURAMOYL-PENTAPEPTIDE-TRANSFERASE"/>
    <property type="match status" value="1"/>
</dbReference>
<evidence type="ECO:0000256" key="3">
    <source>
        <dbReference type="ARBA" id="ARBA00022679"/>
    </source>
</evidence>
<feature type="transmembrane region" description="Helical" evidence="8">
    <location>
        <begin position="157"/>
        <end position="174"/>
    </location>
</feature>
<feature type="transmembrane region" description="Helical" evidence="8">
    <location>
        <begin position="6"/>
        <end position="26"/>
    </location>
</feature>
<keyword evidence="6 8" id="KW-0472">Membrane</keyword>
<comment type="caution">
    <text evidence="9">The sequence shown here is derived from an EMBL/GenBank/DDBJ whole genome shotgun (WGS) entry which is preliminary data.</text>
</comment>
<dbReference type="RefSeq" id="WP_270454378.1">
    <property type="nucleotide sequence ID" value="NZ_JADPIE010000005.1"/>
</dbReference>
<feature type="binding site" evidence="7">
    <location>
        <position position="150"/>
    </location>
    <ligand>
        <name>Mg(2+)</name>
        <dbReference type="ChEBI" id="CHEBI:18420"/>
    </ligand>
</feature>
<dbReference type="GO" id="GO:0046872">
    <property type="term" value="F:metal ion binding"/>
    <property type="evidence" value="ECO:0007669"/>
    <property type="project" value="UniProtKB-KW"/>
</dbReference>
<dbReference type="Proteomes" id="UP000621436">
    <property type="component" value="Unassembled WGS sequence"/>
</dbReference>
<dbReference type="InterPro" id="IPR018480">
    <property type="entry name" value="PNAcMuramoyl-5peptid_Trfase_CS"/>
</dbReference>
<dbReference type="GO" id="GO:0044038">
    <property type="term" value="P:cell wall macromolecule biosynthetic process"/>
    <property type="evidence" value="ECO:0007669"/>
    <property type="project" value="TreeGrafter"/>
</dbReference>
<keyword evidence="5 8" id="KW-1133">Transmembrane helix</keyword>
<evidence type="ECO:0000256" key="7">
    <source>
        <dbReference type="PIRSR" id="PIRSR600715-1"/>
    </source>
</evidence>
<feature type="binding site" evidence="7">
    <location>
        <position position="210"/>
    </location>
    <ligand>
        <name>Mg(2+)</name>
        <dbReference type="ChEBI" id="CHEBI:18420"/>
    </ligand>
</feature>
<evidence type="ECO:0000256" key="8">
    <source>
        <dbReference type="SAM" id="Phobius"/>
    </source>
</evidence>
<feature type="transmembrane region" description="Helical" evidence="8">
    <location>
        <begin position="180"/>
        <end position="199"/>
    </location>
</feature>
<reference evidence="9" key="1">
    <citation type="submission" date="2020-11" db="EMBL/GenBank/DDBJ databases">
        <title>Halonatronomonas betainensis gen. nov., sp. nov. a novel haloalkaliphilic representative of the family Halanaerobiacae capable of betaine degradation.</title>
        <authorList>
            <person name="Boltyanskaya Y."/>
            <person name="Kevbrin V."/>
            <person name="Detkova E."/>
            <person name="Grouzdev D.S."/>
            <person name="Koziaeva V."/>
            <person name="Zhilina T."/>
        </authorList>
    </citation>
    <scope>NUCLEOTIDE SEQUENCE</scope>
    <source>
        <strain evidence="9">Z-7014</strain>
    </source>
</reference>
<feature type="transmembrane region" description="Helical" evidence="8">
    <location>
        <begin position="99"/>
        <end position="120"/>
    </location>
</feature>
<dbReference type="PROSITE" id="PS01348">
    <property type="entry name" value="MRAY_2"/>
    <property type="match status" value="1"/>
</dbReference>
<evidence type="ECO:0000256" key="4">
    <source>
        <dbReference type="ARBA" id="ARBA00022692"/>
    </source>
</evidence>
<feature type="transmembrane region" description="Helical" evidence="8">
    <location>
        <begin position="211"/>
        <end position="229"/>
    </location>
</feature>
<organism evidence="9 10">
    <name type="scientific">Halonatronomonas betaini</name>
    <dbReference type="NCBI Taxonomy" id="2778430"/>
    <lineage>
        <taxon>Bacteria</taxon>
        <taxon>Bacillati</taxon>
        <taxon>Bacillota</taxon>
        <taxon>Clostridia</taxon>
        <taxon>Halanaerobiales</taxon>
        <taxon>Halarsenatibacteraceae</taxon>
        <taxon>Halonatronomonas</taxon>
    </lineage>
</organism>
<name>A0A931AS00_9FIRM</name>
<dbReference type="InterPro" id="IPR000715">
    <property type="entry name" value="Glycosyl_transferase_4"/>
</dbReference>
<comment type="subcellular location">
    <subcellularLocation>
        <location evidence="1">Cell membrane</location>
        <topology evidence="1">Multi-pass membrane protein</topology>
    </subcellularLocation>
</comment>
<keyword evidence="10" id="KW-1185">Reference proteome</keyword>
<comment type="cofactor">
    <cofactor evidence="7">
        <name>Mg(2+)</name>
        <dbReference type="ChEBI" id="CHEBI:18420"/>
    </cofactor>
</comment>
<protein>
    <submittedName>
        <fullName evidence="9">Undecaprenyl/decaprenyl-phosphate alpha-N-acetylglucosaminyl 1-phosphate transferase</fullName>
    </submittedName>
</protein>
<keyword evidence="7" id="KW-0460">Magnesium</keyword>
<keyword evidence="3 9" id="KW-0808">Transferase</keyword>
<feature type="transmembrane region" description="Helical" evidence="8">
    <location>
        <begin position="126"/>
        <end position="145"/>
    </location>
</feature>
<proteinExistence type="predicted"/>
<evidence type="ECO:0000256" key="2">
    <source>
        <dbReference type="ARBA" id="ARBA00022475"/>
    </source>
</evidence>
<dbReference type="EMBL" id="JADPIE010000005">
    <property type="protein sequence ID" value="MBF8437402.1"/>
    <property type="molecule type" value="Genomic_DNA"/>
</dbReference>
<gene>
    <name evidence="9" type="ORF">I0Q91_09945</name>
</gene>
<evidence type="ECO:0000256" key="6">
    <source>
        <dbReference type="ARBA" id="ARBA00023136"/>
    </source>
</evidence>
<accession>A0A931AS00</accession>